<evidence type="ECO:0000256" key="1">
    <source>
        <dbReference type="SAM" id="Coils"/>
    </source>
</evidence>
<proteinExistence type="predicted"/>
<accession>A0AAP0JB05</accession>
<dbReference type="SUPFAM" id="SSF103025">
    <property type="entry name" value="Folate-binding domain"/>
    <property type="match status" value="1"/>
</dbReference>
<feature type="coiled-coil region" evidence="1">
    <location>
        <begin position="124"/>
        <end position="151"/>
    </location>
</feature>
<dbReference type="EMBL" id="JBBNAE010000004">
    <property type="protein sequence ID" value="KAK9130693.1"/>
    <property type="molecule type" value="Genomic_DNA"/>
</dbReference>
<comment type="caution">
    <text evidence="2">The sequence shown here is derived from an EMBL/GenBank/DDBJ whole genome shotgun (WGS) entry which is preliminary data.</text>
</comment>
<dbReference type="AlphaFoldDB" id="A0AAP0JB05"/>
<protein>
    <submittedName>
        <fullName evidence="2">Uncharacterized protein</fullName>
    </submittedName>
</protein>
<reference evidence="2 3" key="1">
    <citation type="submission" date="2024-01" db="EMBL/GenBank/DDBJ databases">
        <title>Genome assemblies of Stephania.</title>
        <authorList>
            <person name="Yang L."/>
        </authorList>
    </citation>
    <scope>NUCLEOTIDE SEQUENCE [LARGE SCALE GENOMIC DNA]</scope>
    <source>
        <strain evidence="2">QJT</strain>
        <tissue evidence="2">Leaf</tissue>
    </source>
</reference>
<sequence length="172" mass="19669">MVVLQGPLTASVLQHLTKVDLSKLYFGHFKMIDINGAHCFLTETGFFADLVNSLGSYANDLDKMVQEVLKYVFYFLVLGAAIWASAWTDIMLDVNGEQQLTKMRIKFLEAALNQDDAIRKELSHQEKDLKIQQMELEIKELRRKKMEEQQVQDTCHALTGQKLYSADVSEAH</sequence>
<gene>
    <name evidence="2" type="ORF">Sjap_011180</name>
</gene>
<keyword evidence="1" id="KW-0175">Coiled coil</keyword>
<dbReference type="Gene3D" id="3.30.1360.120">
    <property type="entry name" value="Probable tRNA modification gtpase trme, domain 1"/>
    <property type="match status" value="1"/>
</dbReference>
<evidence type="ECO:0000313" key="3">
    <source>
        <dbReference type="Proteomes" id="UP001417504"/>
    </source>
</evidence>
<keyword evidence="3" id="KW-1185">Reference proteome</keyword>
<organism evidence="2 3">
    <name type="scientific">Stephania japonica</name>
    <dbReference type="NCBI Taxonomy" id="461633"/>
    <lineage>
        <taxon>Eukaryota</taxon>
        <taxon>Viridiplantae</taxon>
        <taxon>Streptophyta</taxon>
        <taxon>Embryophyta</taxon>
        <taxon>Tracheophyta</taxon>
        <taxon>Spermatophyta</taxon>
        <taxon>Magnoliopsida</taxon>
        <taxon>Ranunculales</taxon>
        <taxon>Menispermaceae</taxon>
        <taxon>Menispermoideae</taxon>
        <taxon>Cissampelideae</taxon>
        <taxon>Stephania</taxon>
    </lineage>
</organism>
<name>A0AAP0JB05_9MAGN</name>
<dbReference type="Proteomes" id="UP001417504">
    <property type="component" value="Unassembled WGS sequence"/>
</dbReference>
<dbReference type="InterPro" id="IPR027266">
    <property type="entry name" value="TrmE/GcvT-like"/>
</dbReference>
<evidence type="ECO:0000313" key="2">
    <source>
        <dbReference type="EMBL" id="KAK9130693.1"/>
    </source>
</evidence>